<evidence type="ECO:0000313" key="1">
    <source>
        <dbReference type="EMBL" id="KEO84823.1"/>
    </source>
</evidence>
<dbReference type="AlphaFoldDB" id="A0A074LXH3"/>
<dbReference type="eggNOG" id="COG2369">
    <property type="taxonomic scope" value="Bacteria"/>
</dbReference>
<sequence>MSKNATVLESAAGVLNTLAGQIDQILDLRRQAERFEMASWEYGGDTPDDLHHRQNLARQAASLRHQADQEAMQADSLAAGKLYELLSLVSIGFERAHRDQKQKDLYQEMEREQQKPLDHGAVKEDPYPELIYDALTGVFGLAKGLAKYAGKKAVEGTVETASIEASKEASEAVSETIQTGGRELSVDDYLKRLDQAEELYESFRKSNVDVQAIAKNTGMTEERVQRIKDHLFFKEHIKDHGVGSFEADYEIAQAWERLQNGTHKQNDLDLLNHELFESRFEGIFNTDYRTAHDKTVKSGRPWYPPEEE</sequence>
<organism evidence="1 2">
    <name type="scientific">Tumebacillus flagellatus</name>
    <dbReference type="NCBI Taxonomy" id="1157490"/>
    <lineage>
        <taxon>Bacteria</taxon>
        <taxon>Bacillati</taxon>
        <taxon>Bacillota</taxon>
        <taxon>Bacilli</taxon>
        <taxon>Bacillales</taxon>
        <taxon>Alicyclobacillaceae</taxon>
        <taxon>Tumebacillus</taxon>
    </lineage>
</organism>
<comment type="caution">
    <text evidence="1">The sequence shown here is derived from an EMBL/GenBank/DDBJ whole genome shotgun (WGS) entry which is preliminary data.</text>
</comment>
<evidence type="ECO:0000313" key="2">
    <source>
        <dbReference type="Proteomes" id="UP000027931"/>
    </source>
</evidence>
<accession>A0A074LXH3</accession>
<dbReference type="EMBL" id="JMIR01000002">
    <property type="protein sequence ID" value="KEO84823.1"/>
    <property type="molecule type" value="Genomic_DNA"/>
</dbReference>
<dbReference type="Proteomes" id="UP000027931">
    <property type="component" value="Unassembled WGS sequence"/>
</dbReference>
<keyword evidence="2" id="KW-1185">Reference proteome</keyword>
<name>A0A074LXH3_9BACL</name>
<reference evidence="1 2" key="1">
    <citation type="journal article" date="2013" name="Int. J. Syst. Evol. Microbiol.">
        <title>Tumebacillus flagellatus sp. nov., an alpha-amylase/pullulanase-producing bacterium isolated from cassava wastewater.</title>
        <authorList>
            <person name="Wang Q."/>
            <person name="Xie N."/>
            <person name="Qin Y."/>
            <person name="Shen N."/>
            <person name="Zhu J."/>
            <person name="Mi H."/>
            <person name="Huang R."/>
        </authorList>
    </citation>
    <scope>NUCLEOTIDE SEQUENCE [LARGE SCALE GENOMIC DNA]</scope>
    <source>
        <strain evidence="1 2">GST4</strain>
    </source>
</reference>
<dbReference type="STRING" id="1157490.EL26_02090"/>
<dbReference type="RefSeq" id="WP_193789819.1">
    <property type="nucleotide sequence ID" value="NZ_JMIR01000002.1"/>
</dbReference>
<protein>
    <submittedName>
        <fullName evidence="1">Uncharacterized protein</fullName>
    </submittedName>
</protein>
<proteinExistence type="predicted"/>
<gene>
    <name evidence="1" type="ORF">EL26_02090</name>
</gene>